<dbReference type="OrthoDB" id="5493434at2"/>
<dbReference type="Proteomes" id="UP000232163">
    <property type="component" value="Unassembled WGS sequence"/>
</dbReference>
<evidence type="ECO:0000313" key="1">
    <source>
        <dbReference type="EMBL" id="PIO45363.1"/>
    </source>
</evidence>
<dbReference type="AlphaFoldDB" id="A0A2N9W0U5"/>
<gene>
    <name evidence="1" type="ORF">B5P45_07790</name>
</gene>
<accession>A0A2N9W0U5</accession>
<dbReference type="RefSeq" id="WP_099997728.1">
    <property type="nucleotide sequence ID" value="NZ_CP017940.1"/>
</dbReference>
<reference evidence="1 2" key="1">
    <citation type="journal article" date="2017" name="Int J Environ Stud">
        <title>Does the Miocene-Pliocene relict legume Oxytropis triphylla form nitrogen-fixing nodules with a combination of bacterial strains?</title>
        <authorList>
            <person name="Safronova V."/>
            <person name="Belimov A."/>
            <person name="Sazanova A."/>
            <person name="Kuznetsova I."/>
            <person name="Popova J."/>
            <person name="Andronov E."/>
            <person name="Verkhozina A."/>
            <person name="Tikhonovich I."/>
        </authorList>
    </citation>
    <scope>NUCLEOTIDE SEQUENCE [LARGE SCALE GENOMIC DNA]</scope>
    <source>
        <strain evidence="1 2">Tri-38</strain>
    </source>
</reference>
<proteinExistence type="predicted"/>
<comment type="caution">
    <text evidence="1">The sequence shown here is derived from an EMBL/GenBank/DDBJ whole genome shotgun (WGS) entry which is preliminary data.</text>
</comment>
<name>A0A2N9W0U5_9HYPH</name>
<dbReference type="KEGG" id="pht:BLM14_01175"/>
<sequence>MVAAEDKVSDDDEIADPAKFYEAAKKLSPMLVTRATLVPVSAAALLPFAAAGVTQLPLKELVPVLKHLLLL</sequence>
<keyword evidence="2" id="KW-1185">Reference proteome</keyword>
<organism evidence="1 2">
    <name type="scientific">Phyllobacterium zundukense</name>
    <dbReference type="NCBI Taxonomy" id="1867719"/>
    <lineage>
        <taxon>Bacteria</taxon>
        <taxon>Pseudomonadati</taxon>
        <taxon>Pseudomonadota</taxon>
        <taxon>Alphaproteobacteria</taxon>
        <taxon>Hyphomicrobiales</taxon>
        <taxon>Phyllobacteriaceae</taxon>
        <taxon>Phyllobacterium</taxon>
    </lineage>
</organism>
<dbReference type="EMBL" id="MZMT01000020">
    <property type="protein sequence ID" value="PIO45363.1"/>
    <property type="molecule type" value="Genomic_DNA"/>
</dbReference>
<protein>
    <submittedName>
        <fullName evidence="1">Uncharacterized protein</fullName>
    </submittedName>
</protein>
<evidence type="ECO:0000313" key="2">
    <source>
        <dbReference type="Proteomes" id="UP000232163"/>
    </source>
</evidence>